<reference evidence="6" key="1">
    <citation type="journal article" date="2017" name="Nat. Microbiol.">
        <title>Global analysis of biosynthetic gene clusters reveals vast potential of secondary metabolite production in Penicillium species.</title>
        <authorList>
            <person name="Nielsen J.C."/>
            <person name="Grijseels S."/>
            <person name="Prigent S."/>
            <person name="Ji B."/>
            <person name="Dainat J."/>
            <person name="Nielsen K.F."/>
            <person name="Frisvad J.C."/>
            <person name="Workman M."/>
            <person name="Nielsen J."/>
        </authorList>
    </citation>
    <scope>NUCLEOTIDE SEQUENCE [LARGE SCALE GENOMIC DNA]</scope>
    <source>
        <strain evidence="6">IBT 29486</strain>
    </source>
</reference>
<dbReference type="SUPFAM" id="SSF53335">
    <property type="entry name" value="S-adenosyl-L-methionine-dependent methyltransferases"/>
    <property type="match status" value="1"/>
</dbReference>
<proteinExistence type="predicted"/>
<dbReference type="GO" id="GO:0008168">
    <property type="term" value="F:methyltransferase activity"/>
    <property type="evidence" value="ECO:0007669"/>
    <property type="project" value="UniProtKB-KW"/>
</dbReference>
<name>A0A1V6S5J4_9EURO</name>
<organism evidence="5 6">
    <name type="scientific">Penicillium vulpinum</name>
    <dbReference type="NCBI Taxonomy" id="29845"/>
    <lineage>
        <taxon>Eukaryota</taxon>
        <taxon>Fungi</taxon>
        <taxon>Dikarya</taxon>
        <taxon>Ascomycota</taxon>
        <taxon>Pezizomycotina</taxon>
        <taxon>Eurotiomycetes</taxon>
        <taxon>Eurotiomycetidae</taxon>
        <taxon>Eurotiales</taxon>
        <taxon>Aspergillaceae</taxon>
        <taxon>Penicillium</taxon>
    </lineage>
</organism>
<dbReference type="InterPro" id="IPR029063">
    <property type="entry name" value="SAM-dependent_MTases_sf"/>
</dbReference>
<protein>
    <submittedName>
        <fullName evidence="5">Uncharacterized protein</fullName>
    </submittedName>
</protein>
<sequence>MKRLIPKFPRTAVPWFPMTAKLYPVIMKYRGKVRTRQHLVNEDLLDNILERVSPYLHRNQPVDVLDLWPGDGVWSSKVNELLQPRRHVLLEPSERYHGLLTPLVQSKSCYKLVQQEIYGKSDWSDFMATNFPEQGPQNREGCGIIPKNDTLLVVANLPDAVSATNHFTPSRWFLNFLNTCLKQTELNMYGAVRVLATMSVNEVSVMLPRSVTERARTGVFAETIGLHNIEIASPHDHERSPQSRGWDSLTANAKRVAERAAAHGIITPPDRQLPPLEVVRQSTRHPKKEAPYQPRVSTSLHKKIFATIDAADKLGIDSSAETTDPKAKGLIRKRGLAFTALARDNLAAYNRHKLTDMILEMDEAGRTFARAAADPKESVEGLKAMEDHMASLESNFATFFSSVHHAMREKYEHTADDARLTRISNNFDDSYLVHDRRPFEPLYIHSDEIYPRTSPGQGVLYFEANSNPPALKKTSDLPSGERNDVFERFFALLSCVGIRGKTPVSEILERLFPMESINDIVRDIPSLAIFAGRRLKSGYGPMPLPDGSTSDPAFSYQENIDYDLSNVRFRILSTEALVDIAIKYEQLPEKLDIIHFGRALGGTLTHAQLGGDLF</sequence>
<keyword evidence="4" id="KW-0694">RNA-binding</keyword>
<dbReference type="EMBL" id="MDYP01000007">
    <property type="protein sequence ID" value="OQE09146.1"/>
    <property type="molecule type" value="Genomic_DNA"/>
</dbReference>
<dbReference type="Pfam" id="PF00398">
    <property type="entry name" value="RrnaAD"/>
    <property type="match status" value="1"/>
</dbReference>
<evidence type="ECO:0000256" key="2">
    <source>
        <dbReference type="ARBA" id="ARBA00022679"/>
    </source>
</evidence>
<evidence type="ECO:0000256" key="4">
    <source>
        <dbReference type="ARBA" id="ARBA00022884"/>
    </source>
</evidence>
<keyword evidence="2" id="KW-0808">Transferase</keyword>
<keyword evidence="6" id="KW-1185">Reference proteome</keyword>
<evidence type="ECO:0000256" key="3">
    <source>
        <dbReference type="ARBA" id="ARBA00022691"/>
    </source>
</evidence>
<evidence type="ECO:0000256" key="1">
    <source>
        <dbReference type="ARBA" id="ARBA00022603"/>
    </source>
</evidence>
<dbReference type="Proteomes" id="UP000191518">
    <property type="component" value="Unassembled WGS sequence"/>
</dbReference>
<dbReference type="Gene3D" id="3.40.50.150">
    <property type="entry name" value="Vaccinia Virus protein VP39"/>
    <property type="match status" value="1"/>
</dbReference>
<keyword evidence="1" id="KW-0489">Methyltransferase</keyword>
<gene>
    <name evidence="5" type="ORF">PENVUL_c007G04084</name>
</gene>
<evidence type="ECO:0000313" key="5">
    <source>
        <dbReference type="EMBL" id="OQE09146.1"/>
    </source>
</evidence>
<dbReference type="AlphaFoldDB" id="A0A1V6S5J4"/>
<keyword evidence="3" id="KW-0949">S-adenosyl-L-methionine</keyword>
<dbReference type="GO" id="GO:0003723">
    <property type="term" value="F:RNA binding"/>
    <property type="evidence" value="ECO:0007669"/>
    <property type="project" value="UniProtKB-KW"/>
</dbReference>
<dbReference type="GO" id="GO:0032259">
    <property type="term" value="P:methylation"/>
    <property type="evidence" value="ECO:0007669"/>
    <property type="project" value="UniProtKB-KW"/>
</dbReference>
<dbReference type="InterPro" id="IPR001737">
    <property type="entry name" value="KsgA/Erm"/>
</dbReference>
<comment type="caution">
    <text evidence="5">The sequence shown here is derived from an EMBL/GenBank/DDBJ whole genome shotgun (WGS) entry which is preliminary data.</text>
</comment>
<evidence type="ECO:0000313" key="6">
    <source>
        <dbReference type="Proteomes" id="UP000191518"/>
    </source>
</evidence>
<accession>A0A1V6S5J4</accession>